<feature type="domain" description="Nitroreductase" evidence="3">
    <location>
        <begin position="21"/>
        <end position="63"/>
    </location>
</feature>
<feature type="domain" description="Nitroreductase" evidence="3">
    <location>
        <begin position="83"/>
        <end position="164"/>
    </location>
</feature>
<evidence type="ECO:0000256" key="1">
    <source>
        <dbReference type="ARBA" id="ARBA00007118"/>
    </source>
</evidence>
<dbReference type="PANTHER" id="PTHR43673:SF10">
    <property type="entry name" value="NADH DEHYDROGENASE_NAD(P)H NITROREDUCTASE XCC3605-RELATED"/>
    <property type="match status" value="1"/>
</dbReference>
<organism evidence="4 5">
    <name type="scientific">Aequorivita iocasae</name>
    <dbReference type="NCBI Taxonomy" id="2803865"/>
    <lineage>
        <taxon>Bacteria</taxon>
        <taxon>Pseudomonadati</taxon>
        <taxon>Bacteroidota</taxon>
        <taxon>Flavobacteriia</taxon>
        <taxon>Flavobacteriales</taxon>
        <taxon>Flavobacteriaceae</taxon>
        <taxon>Aequorivita</taxon>
    </lineage>
</organism>
<evidence type="ECO:0000313" key="4">
    <source>
        <dbReference type="EMBL" id="QQX76195.1"/>
    </source>
</evidence>
<dbReference type="Proteomes" id="UP000629420">
    <property type="component" value="Chromosome"/>
</dbReference>
<dbReference type="InterPro" id="IPR000415">
    <property type="entry name" value="Nitroreductase-like"/>
</dbReference>
<sequence>MEKAVTINKITPVDYPILNSLKNRWSPRMFSKDPLTETDVKKLLEAGRWAPSSSNIQPWRVIWGIKGTEMYDRIFNCLDEFNQTWAGNAQLLWINAFKKSMEKNDKENFHALHDLGLFMGNVMHQATSMGIAVHQMAGVQFKKAHEEFEFTDDYHVATAVAFGYFGGNPDELPDDLKKQELKEMRQRKAQEDFAYNGNFQNKNQ</sequence>
<dbReference type="EMBL" id="CP068439">
    <property type="protein sequence ID" value="QQX76195.1"/>
    <property type="molecule type" value="Genomic_DNA"/>
</dbReference>
<dbReference type="CDD" id="cd02138">
    <property type="entry name" value="TdsD-like"/>
    <property type="match status" value="1"/>
</dbReference>
<dbReference type="Gene3D" id="3.40.109.10">
    <property type="entry name" value="NADH Oxidase"/>
    <property type="match status" value="1"/>
</dbReference>
<keyword evidence="5" id="KW-1185">Reference proteome</keyword>
<comment type="similarity">
    <text evidence="1">Belongs to the nitroreductase family.</text>
</comment>
<evidence type="ECO:0000313" key="5">
    <source>
        <dbReference type="Proteomes" id="UP000629420"/>
    </source>
</evidence>
<dbReference type="PANTHER" id="PTHR43673">
    <property type="entry name" value="NAD(P)H NITROREDUCTASE YDGI-RELATED"/>
    <property type="match status" value="1"/>
</dbReference>
<reference evidence="4 5" key="1">
    <citation type="submission" date="2021-01" db="EMBL/GenBank/DDBJ databases">
        <title>Aequorivita sp. strain KX20305, a bacterium isolated from the sediment collected at a cold seep field in South China Sea.</title>
        <authorList>
            <person name="Zhang H."/>
            <person name="Li C."/>
        </authorList>
    </citation>
    <scope>NUCLEOTIDE SEQUENCE [LARGE SCALE GENOMIC DNA]</scope>
    <source>
        <strain evidence="4 5">KX20305</strain>
    </source>
</reference>
<evidence type="ECO:0000256" key="2">
    <source>
        <dbReference type="ARBA" id="ARBA00023002"/>
    </source>
</evidence>
<evidence type="ECO:0000259" key="3">
    <source>
        <dbReference type="Pfam" id="PF00881"/>
    </source>
</evidence>
<protein>
    <submittedName>
        <fullName evidence="4">Nitroreductase family protein</fullName>
    </submittedName>
</protein>
<dbReference type="InterPro" id="IPR029479">
    <property type="entry name" value="Nitroreductase"/>
</dbReference>
<dbReference type="SUPFAM" id="SSF55469">
    <property type="entry name" value="FMN-dependent nitroreductase-like"/>
    <property type="match status" value="1"/>
</dbReference>
<accession>A0ABX7DQU1</accession>
<dbReference type="RefSeq" id="WP_202336005.1">
    <property type="nucleotide sequence ID" value="NZ_CP068439.1"/>
</dbReference>
<name>A0ABX7DQU1_9FLAO</name>
<gene>
    <name evidence="4" type="ORF">JK629_12765</name>
</gene>
<proteinExistence type="inferred from homology"/>
<dbReference type="Pfam" id="PF00881">
    <property type="entry name" value="Nitroreductase"/>
    <property type="match status" value="2"/>
</dbReference>
<keyword evidence="2" id="KW-0560">Oxidoreductase</keyword>